<organism evidence="8 9">
    <name type="scientific">Proteiniclasticum sediminis</name>
    <dbReference type="NCBI Taxonomy" id="2804028"/>
    <lineage>
        <taxon>Bacteria</taxon>
        <taxon>Bacillati</taxon>
        <taxon>Bacillota</taxon>
        <taxon>Clostridia</taxon>
        <taxon>Eubacteriales</taxon>
        <taxon>Clostridiaceae</taxon>
        <taxon>Proteiniclasticum</taxon>
    </lineage>
</organism>
<comment type="subcellular location">
    <subcellularLocation>
        <location evidence="1">Cell membrane</location>
        <topology evidence="1">Multi-pass membrane protein</topology>
    </subcellularLocation>
</comment>
<feature type="transmembrane region" description="Helical" evidence="6">
    <location>
        <begin position="275"/>
        <end position="299"/>
    </location>
</feature>
<feature type="transmembrane region" description="Helical" evidence="6">
    <location>
        <begin position="6"/>
        <end position="24"/>
    </location>
</feature>
<proteinExistence type="predicted"/>
<accession>A0A941CQ61</accession>
<evidence type="ECO:0000256" key="4">
    <source>
        <dbReference type="ARBA" id="ARBA00022989"/>
    </source>
</evidence>
<comment type="caution">
    <text evidence="8">The sequence shown here is derived from an EMBL/GenBank/DDBJ whole genome shotgun (WGS) entry which is preliminary data.</text>
</comment>
<keyword evidence="3 6" id="KW-0812">Transmembrane</keyword>
<dbReference type="Pfam" id="PF00482">
    <property type="entry name" value="T2SSF"/>
    <property type="match status" value="1"/>
</dbReference>
<name>A0A941CQ61_9CLOT</name>
<dbReference type="Proteomes" id="UP000675379">
    <property type="component" value="Unassembled WGS sequence"/>
</dbReference>
<gene>
    <name evidence="8" type="ORF">KCG48_02845</name>
</gene>
<evidence type="ECO:0000313" key="9">
    <source>
        <dbReference type="Proteomes" id="UP000675379"/>
    </source>
</evidence>
<evidence type="ECO:0000256" key="6">
    <source>
        <dbReference type="SAM" id="Phobius"/>
    </source>
</evidence>
<keyword evidence="4 6" id="KW-1133">Transmembrane helix</keyword>
<keyword evidence="5 6" id="KW-0472">Membrane</keyword>
<evidence type="ECO:0000256" key="5">
    <source>
        <dbReference type="ARBA" id="ARBA00023136"/>
    </source>
</evidence>
<dbReference type="AlphaFoldDB" id="A0A941CQ61"/>
<dbReference type="PANTHER" id="PTHR35007">
    <property type="entry name" value="INTEGRAL MEMBRANE PROTEIN-RELATED"/>
    <property type="match status" value="1"/>
</dbReference>
<keyword evidence="9" id="KW-1185">Reference proteome</keyword>
<feature type="domain" description="Type II secretion system protein GspF" evidence="7">
    <location>
        <begin position="166"/>
        <end position="291"/>
    </location>
</feature>
<keyword evidence="2" id="KW-1003">Cell membrane</keyword>
<evidence type="ECO:0000313" key="8">
    <source>
        <dbReference type="EMBL" id="MBR0575271.1"/>
    </source>
</evidence>
<sequence length="306" mass="34496">MELIVYALMFIFFALVFGIIGLVVSSKKQMVVQRLDSIKSSYNYPEEEDEMKKPFRERVIDPAYQKVVTALGSITPSRIKKRYESLIVESGKSRTMTVNSILAIQVMLSLVVSGGIYLLFKLVNAKIPFILIFLFGVLVFFIPYALLHTSAMQRQVKIRKALPDLLDLLYISVEAGLGFDMALKKSTEKMPGPLSEEILKALDDINKGRDRQEALRGIVHRTGVEDLNTFITAVIQSEMLGTNIASMLRTQSTVMRQKRRQRAEEAAMKIPIKMLFPLVFFMMPALFVVILGPAVISIIENLSKVL</sequence>
<dbReference type="InterPro" id="IPR018076">
    <property type="entry name" value="T2SS_GspF_dom"/>
</dbReference>
<evidence type="ECO:0000259" key="7">
    <source>
        <dbReference type="Pfam" id="PF00482"/>
    </source>
</evidence>
<feature type="transmembrane region" description="Helical" evidence="6">
    <location>
        <begin position="126"/>
        <end position="147"/>
    </location>
</feature>
<protein>
    <submittedName>
        <fullName evidence="8">Type II secretion system F family protein</fullName>
    </submittedName>
</protein>
<dbReference type="GO" id="GO:0005886">
    <property type="term" value="C:plasma membrane"/>
    <property type="evidence" value="ECO:0007669"/>
    <property type="project" value="UniProtKB-SubCell"/>
</dbReference>
<reference evidence="8" key="1">
    <citation type="submission" date="2021-04" db="EMBL/GenBank/DDBJ databases">
        <title>Proteiniclasticum sedimins sp. nov., an obligate anaerobic bacterium isolated from anaerobic sludge.</title>
        <authorList>
            <person name="Liu J."/>
        </authorList>
    </citation>
    <scope>NUCLEOTIDE SEQUENCE</scope>
    <source>
        <strain evidence="8">BAD-10</strain>
    </source>
</reference>
<dbReference type="EMBL" id="JAGSCS010000002">
    <property type="protein sequence ID" value="MBR0575271.1"/>
    <property type="molecule type" value="Genomic_DNA"/>
</dbReference>
<feature type="transmembrane region" description="Helical" evidence="6">
    <location>
        <begin position="101"/>
        <end position="120"/>
    </location>
</feature>
<evidence type="ECO:0000256" key="3">
    <source>
        <dbReference type="ARBA" id="ARBA00022692"/>
    </source>
</evidence>
<dbReference type="RefSeq" id="WP_211799781.1">
    <property type="nucleotide sequence ID" value="NZ_JAGSCS010000002.1"/>
</dbReference>
<dbReference type="PANTHER" id="PTHR35007:SF2">
    <property type="entry name" value="PILUS ASSEMBLE PROTEIN"/>
    <property type="match status" value="1"/>
</dbReference>
<evidence type="ECO:0000256" key="2">
    <source>
        <dbReference type="ARBA" id="ARBA00022475"/>
    </source>
</evidence>
<evidence type="ECO:0000256" key="1">
    <source>
        <dbReference type="ARBA" id="ARBA00004651"/>
    </source>
</evidence>